<evidence type="ECO:0000256" key="11">
    <source>
        <dbReference type="ARBA" id="ARBA00031183"/>
    </source>
</evidence>
<gene>
    <name evidence="15" type="ORF">NSK_006716</name>
</gene>
<dbReference type="InterPro" id="IPR004099">
    <property type="entry name" value="Pyr_nucl-diS_OxRdtase_dimer"/>
</dbReference>
<evidence type="ECO:0000313" key="15">
    <source>
        <dbReference type="EMBL" id="TFJ82050.1"/>
    </source>
</evidence>
<keyword evidence="9" id="KW-0560">Oxidoreductase</keyword>
<dbReference type="InterPro" id="IPR050151">
    <property type="entry name" value="Class-I_Pyr_Nuc-Dis_Oxidored"/>
</dbReference>
<evidence type="ECO:0000259" key="14">
    <source>
        <dbReference type="Pfam" id="PF07992"/>
    </source>
</evidence>
<dbReference type="GO" id="GO:0004148">
    <property type="term" value="F:dihydrolipoyl dehydrogenase (NADH) activity"/>
    <property type="evidence" value="ECO:0007669"/>
    <property type="project" value="TreeGrafter"/>
</dbReference>
<dbReference type="SUPFAM" id="SSF55424">
    <property type="entry name" value="FAD/NAD-linked reductases, dimerisation (C-terminal) domain"/>
    <property type="match status" value="1"/>
</dbReference>
<comment type="function">
    <text evidence="2">Conversion of NADPH, generated by peripheral catabolic pathways, to NADH, which can enter the respiratory chain for energy generation.</text>
</comment>
<dbReference type="GO" id="GO:0003957">
    <property type="term" value="F:NAD(P)+ transhydrogenase (Si-specific) activity"/>
    <property type="evidence" value="ECO:0007669"/>
    <property type="project" value="UniProtKB-EC"/>
</dbReference>
<accession>A0A4D9CSA5</accession>
<dbReference type="Gene3D" id="3.30.390.30">
    <property type="match status" value="1"/>
</dbReference>
<dbReference type="AlphaFoldDB" id="A0A4D9CSA5"/>
<feature type="signal peptide" evidence="12">
    <location>
        <begin position="1"/>
        <end position="32"/>
    </location>
</feature>
<dbReference type="GO" id="GO:0050660">
    <property type="term" value="F:flavin adenine dinucleotide binding"/>
    <property type="evidence" value="ECO:0007669"/>
    <property type="project" value="TreeGrafter"/>
</dbReference>
<feature type="domain" description="FAD/NAD(P)-binding" evidence="14">
    <location>
        <begin position="101"/>
        <end position="445"/>
    </location>
</feature>
<dbReference type="PRINTS" id="PR00368">
    <property type="entry name" value="FADPNR"/>
</dbReference>
<dbReference type="EC" id="1.6.1.1" evidence="4"/>
<evidence type="ECO:0000256" key="5">
    <source>
        <dbReference type="ARBA" id="ARBA00022490"/>
    </source>
</evidence>
<dbReference type="GO" id="GO:0006103">
    <property type="term" value="P:2-oxoglutarate metabolic process"/>
    <property type="evidence" value="ECO:0007669"/>
    <property type="project" value="TreeGrafter"/>
</dbReference>
<dbReference type="GO" id="GO:0005829">
    <property type="term" value="C:cytosol"/>
    <property type="evidence" value="ECO:0007669"/>
    <property type="project" value="TreeGrafter"/>
</dbReference>
<evidence type="ECO:0000256" key="1">
    <source>
        <dbReference type="ARBA" id="ARBA00001974"/>
    </source>
</evidence>
<dbReference type="InterPro" id="IPR016156">
    <property type="entry name" value="FAD/NAD-linked_Rdtase_dimer_sf"/>
</dbReference>
<comment type="caution">
    <text evidence="15">The sequence shown here is derived from an EMBL/GenBank/DDBJ whole genome shotgun (WGS) entry which is preliminary data.</text>
</comment>
<evidence type="ECO:0000313" key="16">
    <source>
        <dbReference type="Proteomes" id="UP000355283"/>
    </source>
</evidence>
<comment type="subcellular location">
    <subcellularLocation>
        <location evidence="3">Cytoplasm</location>
    </subcellularLocation>
</comment>
<evidence type="ECO:0000256" key="4">
    <source>
        <dbReference type="ARBA" id="ARBA00012772"/>
    </source>
</evidence>
<keyword evidence="6" id="KW-0285">Flavoprotein</keyword>
<dbReference type="Pfam" id="PF07992">
    <property type="entry name" value="Pyr_redox_2"/>
    <property type="match status" value="1"/>
</dbReference>
<organism evidence="15 16">
    <name type="scientific">Nannochloropsis salina CCMP1776</name>
    <dbReference type="NCBI Taxonomy" id="1027361"/>
    <lineage>
        <taxon>Eukaryota</taxon>
        <taxon>Sar</taxon>
        <taxon>Stramenopiles</taxon>
        <taxon>Ochrophyta</taxon>
        <taxon>Eustigmatophyceae</taxon>
        <taxon>Eustigmatales</taxon>
        <taxon>Monodopsidaceae</taxon>
        <taxon>Microchloropsis</taxon>
        <taxon>Microchloropsis salina</taxon>
    </lineage>
</organism>
<keyword evidence="5" id="KW-0963">Cytoplasm</keyword>
<keyword evidence="16" id="KW-1185">Reference proteome</keyword>
<name>A0A4D9CSA5_9STRA</name>
<proteinExistence type="predicted"/>
<keyword evidence="8" id="KW-0521">NADP</keyword>
<protein>
    <recommendedName>
        <fullName evidence="4">NAD(P)(+) transhydrogenase (Si-specific)</fullName>
        <ecNumber evidence="4">1.6.1.1</ecNumber>
    </recommendedName>
    <alternativeName>
        <fullName evidence="11">NAD(P)(+) transhydrogenase [B-specific]</fullName>
    </alternativeName>
</protein>
<sequence length="684" mass="74152">MTRRHRPLPRGFFLVALLAALAPLHCHLLVKAFQRPAGNPFLPVWPEKITSQSASQALNPPLSPILSSIRCLVRLQATPDQVRLPDLSQTAFPEKEDDTPYDLIVLGSGPAGETAGCKAAQLGQKVAIIEIKKAFGGPTGLTSKAVREAAKRILKTVDQVGGDRMKQIRRLWKKRFPALKSEAEVYQAAETRDRLVKNDCHLYIGSALLVKDSWDPDNEDHVTVRVCRPTGCVELRSRYLVIATGSRPSRPKELRPGVPIPYTSRLVIDATQIANLKELPDSLAVIGGGVISVEYATVFAAMGLPTSLLCREEAFLPFLPTELQTAIKADMARNGIEVIHNPVSRFEVGEDKMVRFEFEGLRGGEGGPVEEDDGGRRQLEVGLVLYSGGRDANSEKIGCEEVGVEVGKYGRIVVDKDFRTGNPRVFAIGDVIGPPGLASFAQQSARVVTDLLFREEREGRGRTGGEKGEGKRRGLMGQAEVTLEDWAGGDDFFAAPDANAEEEEQKERERSLALLKRMEAPLTLWTVPEIASSGMSTEEALARGERLAETEEQGGGIVFGYAFFKDLARGRLSGDLNGFLKIIARAEGGSGQKMRHTIIGVHIVGDGANELIQLGSMLVHSHSTLEELSNMPFAAVTLSCLYQVASDDALCRSPFSSMRKPADVAVGVGERTDAGRVRTGAGAD</sequence>
<dbReference type="EMBL" id="SDOX01000121">
    <property type="protein sequence ID" value="TFJ82050.1"/>
    <property type="molecule type" value="Genomic_DNA"/>
</dbReference>
<evidence type="ECO:0000259" key="13">
    <source>
        <dbReference type="Pfam" id="PF02852"/>
    </source>
</evidence>
<comment type="cofactor">
    <cofactor evidence="1">
        <name>FAD</name>
        <dbReference type="ChEBI" id="CHEBI:57692"/>
    </cofactor>
</comment>
<dbReference type="PANTHER" id="PTHR22912:SF93">
    <property type="entry name" value="SOLUBLE PYRIDINE NUCLEOTIDE TRANSHYDROGENASE"/>
    <property type="match status" value="1"/>
</dbReference>
<dbReference type="InterPro" id="IPR023753">
    <property type="entry name" value="FAD/NAD-binding_dom"/>
</dbReference>
<keyword evidence="7" id="KW-0274">FAD</keyword>
<dbReference type="OrthoDB" id="361797at2759"/>
<feature type="domain" description="Pyridine nucleotide-disulphide oxidoreductase dimerisation" evidence="13">
    <location>
        <begin position="521"/>
        <end position="639"/>
    </location>
</feature>
<evidence type="ECO:0000256" key="10">
    <source>
        <dbReference type="ARBA" id="ARBA00023027"/>
    </source>
</evidence>
<dbReference type="Pfam" id="PF02852">
    <property type="entry name" value="Pyr_redox_dim"/>
    <property type="match status" value="1"/>
</dbReference>
<evidence type="ECO:0000256" key="7">
    <source>
        <dbReference type="ARBA" id="ARBA00022827"/>
    </source>
</evidence>
<evidence type="ECO:0000256" key="3">
    <source>
        <dbReference type="ARBA" id="ARBA00004496"/>
    </source>
</evidence>
<dbReference type="PANTHER" id="PTHR22912">
    <property type="entry name" value="DISULFIDE OXIDOREDUCTASE"/>
    <property type="match status" value="1"/>
</dbReference>
<evidence type="ECO:0000256" key="2">
    <source>
        <dbReference type="ARBA" id="ARBA00002842"/>
    </source>
</evidence>
<dbReference type="InterPro" id="IPR036188">
    <property type="entry name" value="FAD/NAD-bd_sf"/>
</dbReference>
<feature type="chain" id="PRO_5020030505" description="NAD(P)(+) transhydrogenase (Si-specific)" evidence="12">
    <location>
        <begin position="33"/>
        <end position="684"/>
    </location>
</feature>
<reference evidence="15 16" key="1">
    <citation type="submission" date="2019-01" db="EMBL/GenBank/DDBJ databases">
        <title>Nuclear Genome Assembly of the Microalgal Biofuel strain Nannochloropsis salina CCMP1776.</title>
        <authorList>
            <person name="Hovde B."/>
        </authorList>
    </citation>
    <scope>NUCLEOTIDE SEQUENCE [LARGE SCALE GENOMIC DNA]</scope>
    <source>
        <strain evidence="15 16">CCMP1776</strain>
    </source>
</reference>
<evidence type="ECO:0000256" key="6">
    <source>
        <dbReference type="ARBA" id="ARBA00022630"/>
    </source>
</evidence>
<evidence type="ECO:0000256" key="8">
    <source>
        <dbReference type="ARBA" id="ARBA00022857"/>
    </source>
</evidence>
<keyword evidence="12" id="KW-0732">Signal</keyword>
<evidence type="ECO:0000256" key="12">
    <source>
        <dbReference type="SAM" id="SignalP"/>
    </source>
</evidence>
<keyword evidence="10" id="KW-0520">NAD</keyword>
<evidence type="ECO:0000256" key="9">
    <source>
        <dbReference type="ARBA" id="ARBA00023002"/>
    </source>
</evidence>
<dbReference type="Gene3D" id="3.50.50.60">
    <property type="entry name" value="FAD/NAD(P)-binding domain"/>
    <property type="match status" value="2"/>
</dbReference>
<dbReference type="SUPFAM" id="SSF51905">
    <property type="entry name" value="FAD/NAD(P)-binding domain"/>
    <property type="match status" value="1"/>
</dbReference>
<dbReference type="PRINTS" id="PR00411">
    <property type="entry name" value="PNDRDTASEI"/>
</dbReference>
<dbReference type="Proteomes" id="UP000355283">
    <property type="component" value="Unassembled WGS sequence"/>
</dbReference>